<feature type="non-terminal residue" evidence="3">
    <location>
        <position position="354"/>
    </location>
</feature>
<gene>
    <name evidence="3" type="ORF">METZ01_LOCUS256239</name>
</gene>
<keyword evidence="1" id="KW-0677">Repeat</keyword>
<dbReference type="SUPFAM" id="SSF110296">
    <property type="entry name" value="Oligoxyloglucan reducing end-specific cellobiohydrolase"/>
    <property type="match status" value="1"/>
</dbReference>
<sequence length="354" mass="39641">YRSDDGGDTWRHLGLVETRHIGKVLVHPADPDVVYVAALGNLWRGNDERGVYRSRDGGATWDRILFIDEFTGAVDLVMDGASPGILYEATYQRLRRAWGFNGGGPGSGIYRTTDGGDNWNELTNGIPEGDKGRIGLAISESNPMVLNALVQHADPGEQGTYRSEDGGASWRRVSSMDPRPMYYSEIFIDPSEQNRVYVLGTSTYRSEDAGATWTEIAERPTYDVGVHADQHGLWIDPNDSNHLYLVGDAGLWETYDQGVNFRKLNNFAIGQFYAIGVDNRDPYWVYGGMQDNHSWMGPSETRRWIGIINDDWMQTGFGDGMYQQVDPTSHRYVYANSNGGSYYRLDAETGDMLD</sequence>
<reference evidence="3" key="1">
    <citation type="submission" date="2018-05" db="EMBL/GenBank/DDBJ databases">
        <authorList>
            <person name="Lanie J.A."/>
            <person name="Ng W.-L."/>
            <person name="Kazmierczak K.M."/>
            <person name="Andrzejewski T.M."/>
            <person name="Davidsen T.M."/>
            <person name="Wayne K.J."/>
            <person name="Tettelin H."/>
            <person name="Glass J.I."/>
            <person name="Rusch D."/>
            <person name="Podicherti R."/>
            <person name="Tsui H.-C.T."/>
            <person name="Winkler M.E."/>
        </authorList>
    </citation>
    <scope>NUCLEOTIDE SEQUENCE</scope>
</reference>
<dbReference type="InterPro" id="IPR015943">
    <property type="entry name" value="WD40/YVTN_repeat-like_dom_sf"/>
</dbReference>
<evidence type="ECO:0000256" key="1">
    <source>
        <dbReference type="ARBA" id="ARBA00022737"/>
    </source>
</evidence>
<proteinExistence type="predicted"/>
<dbReference type="PANTHER" id="PTHR43739:SF5">
    <property type="entry name" value="EXO-ALPHA-SIALIDASE"/>
    <property type="match status" value="1"/>
</dbReference>
<dbReference type="InterPro" id="IPR052025">
    <property type="entry name" value="Xyloglucanase_GH74"/>
</dbReference>
<dbReference type="InterPro" id="IPR031778">
    <property type="entry name" value="Sortilin_N"/>
</dbReference>
<protein>
    <recommendedName>
        <fullName evidence="2">Sortilin N-terminal domain-containing protein</fullName>
    </recommendedName>
</protein>
<evidence type="ECO:0000313" key="3">
    <source>
        <dbReference type="EMBL" id="SVC03385.1"/>
    </source>
</evidence>
<evidence type="ECO:0000259" key="2">
    <source>
        <dbReference type="Pfam" id="PF15902"/>
    </source>
</evidence>
<dbReference type="PANTHER" id="PTHR43739">
    <property type="entry name" value="XYLOGLUCANASE (EUROFUNG)"/>
    <property type="match status" value="1"/>
</dbReference>
<organism evidence="3">
    <name type="scientific">marine metagenome</name>
    <dbReference type="NCBI Taxonomy" id="408172"/>
    <lineage>
        <taxon>unclassified sequences</taxon>
        <taxon>metagenomes</taxon>
        <taxon>ecological metagenomes</taxon>
    </lineage>
</organism>
<dbReference type="AlphaFoldDB" id="A0A382IVJ1"/>
<dbReference type="CDD" id="cd15482">
    <property type="entry name" value="Sialidase_non-viral"/>
    <property type="match status" value="1"/>
</dbReference>
<dbReference type="Gene3D" id="2.130.10.10">
    <property type="entry name" value="YVTN repeat-like/Quinoprotein amine dehydrogenase"/>
    <property type="match status" value="3"/>
</dbReference>
<name>A0A382IVJ1_9ZZZZ</name>
<dbReference type="EMBL" id="UINC01069759">
    <property type="protein sequence ID" value="SVC03385.1"/>
    <property type="molecule type" value="Genomic_DNA"/>
</dbReference>
<feature type="non-terminal residue" evidence="3">
    <location>
        <position position="1"/>
    </location>
</feature>
<dbReference type="GO" id="GO:0010411">
    <property type="term" value="P:xyloglucan metabolic process"/>
    <property type="evidence" value="ECO:0007669"/>
    <property type="project" value="TreeGrafter"/>
</dbReference>
<accession>A0A382IVJ1</accession>
<feature type="domain" description="Sortilin N-terminal" evidence="2">
    <location>
        <begin position="160"/>
        <end position="274"/>
    </location>
</feature>
<dbReference type="Pfam" id="PF15902">
    <property type="entry name" value="Sortilin-Vps10"/>
    <property type="match status" value="1"/>
</dbReference>